<dbReference type="GO" id="GO:0000786">
    <property type="term" value="C:nucleosome"/>
    <property type="evidence" value="ECO:0007669"/>
    <property type="project" value="InterPro"/>
</dbReference>
<keyword evidence="3 7" id="KW-0158">Chromosome</keyword>
<keyword evidence="4" id="KW-0007">Acetylation</keyword>
<evidence type="ECO:0000256" key="4">
    <source>
        <dbReference type="ARBA" id="ARBA00022990"/>
    </source>
</evidence>
<comment type="subcellular location">
    <subcellularLocation>
        <location evidence="2">Chromosome</location>
    </subcellularLocation>
    <subcellularLocation>
        <location evidence="1 7">Nucleus</location>
    </subcellularLocation>
</comment>
<dbReference type="EMBL" id="UYYA01000507">
    <property type="protein sequence ID" value="VDM54066.1"/>
    <property type="molecule type" value="Genomic_DNA"/>
</dbReference>
<feature type="region of interest" description="Disordered" evidence="8">
    <location>
        <begin position="88"/>
        <end position="159"/>
    </location>
</feature>
<dbReference type="OMA" id="DCICLEV"/>
<name>A0A0R3PEI0_ANGCS</name>
<feature type="compositionally biased region" description="Basic residues" evidence="8">
    <location>
        <begin position="14"/>
        <end position="25"/>
    </location>
</feature>
<evidence type="ECO:0000256" key="1">
    <source>
        <dbReference type="ARBA" id="ARBA00004123"/>
    </source>
</evidence>
<dbReference type="GO" id="GO:0045910">
    <property type="term" value="P:negative regulation of DNA recombination"/>
    <property type="evidence" value="ECO:0007669"/>
    <property type="project" value="TreeGrafter"/>
</dbReference>
<evidence type="ECO:0000313" key="10">
    <source>
        <dbReference type="EMBL" id="VDM54066.1"/>
    </source>
</evidence>
<dbReference type="PANTHER" id="PTHR11467:SF36">
    <property type="entry name" value="HISTONE 24-RELATED"/>
    <property type="match status" value="1"/>
</dbReference>
<evidence type="ECO:0000313" key="12">
    <source>
        <dbReference type="WBParaSite" id="ACOC_0000248001-mRNA-1"/>
    </source>
</evidence>
<accession>A0A0R3PEI0</accession>
<reference evidence="12" key="1">
    <citation type="submission" date="2017-02" db="UniProtKB">
        <authorList>
            <consortium name="WormBaseParasite"/>
        </authorList>
    </citation>
    <scope>IDENTIFICATION</scope>
</reference>
<evidence type="ECO:0000256" key="8">
    <source>
        <dbReference type="SAM" id="MobiDB-lite"/>
    </source>
</evidence>
<feature type="region of interest" description="Disordered" evidence="8">
    <location>
        <begin position="1"/>
        <end position="25"/>
    </location>
</feature>
<evidence type="ECO:0000256" key="3">
    <source>
        <dbReference type="ARBA" id="ARBA00022454"/>
    </source>
</evidence>
<feature type="compositionally biased region" description="Basic residues" evidence="8">
    <location>
        <begin position="105"/>
        <end position="121"/>
    </location>
</feature>
<proteinExistence type="inferred from homology"/>
<comment type="similarity">
    <text evidence="7">Belongs to the histone H1/H5 family.</text>
</comment>
<organism evidence="12">
    <name type="scientific">Angiostrongylus costaricensis</name>
    <name type="common">Nematode worm</name>
    <dbReference type="NCBI Taxonomy" id="334426"/>
    <lineage>
        <taxon>Eukaryota</taxon>
        <taxon>Metazoa</taxon>
        <taxon>Ecdysozoa</taxon>
        <taxon>Nematoda</taxon>
        <taxon>Chromadorea</taxon>
        <taxon>Rhabditida</taxon>
        <taxon>Rhabditina</taxon>
        <taxon>Rhabditomorpha</taxon>
        <taxon>Strongyloidea</taxon>
        <taxon>Metastrongylidae</taxon>
        <taxon>Angiostrongylus</taxon>
    </lineage>
</organism>
<dbReference type="AlphaFoldDB" id="A0A0R3PEI0"/>
<feature type="compositionally biased region" description="Basic residues" evidence="8">
    <location>
        <begin position="131"/>
        <end position="159"/>
    </location>
</feature>
<dbReference type="OrthoDB" id="1110759at2759"/>
<dbReference type="Proteomes" id="UP000267027">
    <property type="component" value="Unassembled WGS sequence"/>
</dbReference>
<keyword evidence="6 7" id="KW-0539">Nucleus</keyword>
<evidence type="ECO:0000259" key="9">
    <source>
        <dbReference type="PROSITE" id="PS51504"/>
    </source>
</evidence>
<dbReference type="SMART" id="SM00526">
    <property type="entry name" value="H15"/>
    <property type="match status" value="1"/>
</dbReference>
<dbReference type="SUPFAM" id="SSF46785">
    <property type="entry name" value="Winged helix' DNA-binding domain"/>
    <property type="match status" value="1"/>
</dbReference>
<evidence type="ECO:0000256" key="5">
    <source>
        <dbReference type="ARBA" id="ARBA00023125"/>
    </source>
</evidence>
<dbReference type="PANTHER" id="PTHR11467">
    <property type="entry name" value="HISTONE H1"/>
    <property type="match status" value="1"/>
</dbReference>
<gene>
    <name evidence="10" type="ORF">ACOC_LOCUS2481</name>
</gene>
<dbReference type="InterPro" id="IPR036388">
    <property type="entry name" value="WH-like_DNA-bd_sf"/>
</dbReference>
<evidence type="ECO:0000256" key="2">
    <source>
        <dbReference type="ARBA" id="ARBA00004286"/>
    </source>
</evidence>
<dbReference type="GO" id="GO:0030261">
    <property type="term" value="P:chromosome condensation"/>
    <property type="evidence" value="ECO:0007669"/>
    <property type="project" value="TreeGrafter"/>
</dbReference>
<reference evidence="10 11" key="2">
    <citation type="submission" date="2018-11" db="EMBL/GenBank/DDBJ databases">
        <authorList>
            <consortium name="Pathogen Informatics"/>
        </authorList>
    </citation>
    <scope>NUCLEOTIDE SEQUENCE [LARGE SCALE GENOMIC DNA]</scope>
    <source>
        <strain evidence="10 11">Costa Rica</strain>
    </source>
</reference>
<evidence type="ECO:0000256" key="7">
    <source>
        <dbReference type="RuleBase" id="RU003894"/>
    </source>
</evidence>
<evidence type="ECO:0000313" key="11">
    <source>
        <dbReference type="Proteomes" id="UP000267027"/>
    </source>
</evidence>
<dbReference type="GO" id="GO:0005634">
    <property type="term" value="C:nucleus"/>
    <property type="evidence" value="ECO:0007669"/>
    <property type="project" value="UniProtKB-SubCell"/>
</dbReference>
<dbReference type="Gene3D" id="1.10.10.10">
    <property type="entry name" value="Winged helix-like DNA-binding domain superfamily/Winged helix DNA-binding domain"/>
    <property type="match status" value="1"/>
</dbReference>
<evidence type="ECO:0000256" key="6">
    <source>
        <dbReference type="ARBA" id="ARBA00023242"/>
    </source>
</evidence>
<keyword evidence="5 7" id="KW-0238">DNA-binding</keyword>
<dbReference type="GO" id="GO:0003690">
    <property type="term" value="F:double-stranded DNA binding"/>
    <property type="evidence" value="ECO:0007669"/>
    <property type="project" value="TreeGrafter"/>
</dbReference>
<keyword evidence="11" id="KW-1185">Reference proteome</keyword>
<dbReference type="GO" id="GO:0006334">
    <property type="term" value="P:nucleosome assembly"/>
    <property type="evidence" value="ECO:0007669"/>
    <property type="project" value="InterPro"/>
</dbReference>
<dbReference type="CDD" id="cd00073">
    <property type="entry name" value="H15"/>
    <property type="match status" value="1"/>
</dbReference>
<dbReference type="Pfam" id="PF00538">
    <property type="entry name" value="Linker_histone"/>
    <property type="match status" value="1"/>
</dbReference>
<protein>
    <submittedName>
        <fullName evidence="12">H15 domain-containing protein</fullName>
    </submittedName>
</protein>
<dbReference type="PRINTS" id="PR00624">
    <property type="entry name" value="HISTONEH5"/>
</dbReference>
<dbReference type="STRING" id="334426.A0A0R3PEI0"/>
<dbReference type="WBParaSite" id="ACOC_0000248001-mRNA-1">
    <property type="protein sequence ID" value="ACOC_0000248001-mRNA-1"/>
    <property type="gene ID" value="ACOC_0000248001"/>
</dbReference>
<dbReference type="GO" id="GO:0030527">
    <property type="term" value="F:structural constituent of chromatin"/>
    <property type="evidence" value="ECO:0007669"/>
    <property type="project" value="InterPro"/>
</dbReference>
<dbReference type="PROSITE" id="PS51504">
    <property type="entry name" value="H15"/>
    <property type="match status" value="1"/>
</dbReference>
<dbReference type="GO" id="GO:0031492">
    <property type="term" value="F:nucleosomal DNA binding"/>
    <property type="evidence" value="ECO:0007669"/>
    <property type="project" value="TreeGrafter"/>
</dbReference>
<sequence>MSAAAAGSSPKIAKAFKPKAAKKAPSHPTYYSMILKALSEVKEKSGSSKAAILRLVLSHYKLGDNVTKLRIAPKKAVVKGELKQIKGNTVSRSFRLGEKSAPAHVSKKPAAKKHKSSKAATRKPETEKKAKSPKKTKVTKAKTAKKPVNKAAKPKTKKS</sequence>
<feature type="domain" description="H15" evidence="9">
    <location>
        <begin position="26"/>
        <end position="98"/>
    </location>
</feature>
<dbReference type="InterPro" id="IPR005818">
    <property type="entry name" value="Histone_H1/H5_H15"/>
</dbReference>
<dbReference type="InterPro" id="IPR036390">
    <property type="entry name" value="WH_DNA-bd_sf"/>
</dbReference>
<dbReference type="InterPro" id="IPR005819">
    <property type="entry name" value="H1/H5"/>
</dbReference>